<keyword evidence="7" id="KW-1185">Reference proteome</keyword>
<dbReference type="Pfam" id="PF05958">
    <property type="entry name" value="tRNA_U5-meth_tr"/>
    <property type="match status" value="1"/>
</dbReference>
<feature type="active site" description="Nucleophile" evidence="4">
    <location>
        <position position="340"/>
    </location>
</feature>
<evidence type="ECO:0000256" key="3">
    <source>
        <dbReference type="ARBA" id="ARBA00022691"/>
    </source>
</evidence>
<dbReference type="AlphaFoldDB" id="A0AB35XYI1"/>
<dbReference type="CDD" id="cd02440">
    <property type="entry name" value="AdoMet_MTases"/>
    <property type="match status" value="1"/>
</dbReference>
<feature type="binding site" evidence="4">
    <location>
        <position position="313"/>
    </location>
    <ligand>
        <name>S-adenosyl-L-methionine</name>
        <dbReference type="ChEBI" id="CHEBI:59789"/>
    </ligand>
</feature>
<organism evidence="6 7">
    <name type="scientific">Faecalibacterium taiwanense</name>
    <dbReference type="NCBI Taxonomy" id="3030638"/>
    <lineage>
        <taxon>Bacteria</taxon>
        <taxon>Bacillati</taxon>
        <taxon>Bacillota</taxon>
        <taxon>Clostridia</taxon>
        <taxon>Eubacteriales</taxon>
        <taxon>Oscillospiraceae</taxon>
        <taxon>Faecalibacterium</taxon>
    </lineage>
</organism>
<keyword evidence="2 4" id="KW-0808">Transferase</keyword>
<dbReference type="PROSITE" id="PS01230">
    <property type="entry name" value="TRMA_1"/>
    <property type="match status" value="1"/>
</dbReference>
<dbReference type="GO" id="GO:0070475">
    <property type="term" value="P:rRNA base methylation"/>
    <property type="evidence" value="ECO:0007669"/>
    <property type="project" value="TreeGrafter"/>
</dbReference>
<evidence type="ECO:0000313" key="6">
    <source>
        <dbReference type="EMBL" id="MEJ3691761.1"/>
    </source>
</evidence>
<comment type="caution">
    <text evidence="6">The sequence shown here is derived from an EMBL/GenBank/DDBJ whole genome shotgun (WGS) entry which is preliminary data.</text>
</comment>
<name>A0AB35XYI1_9FIRM</name>
<keyword evidence="3 4" id="KW-0949">S-adenosyl-L-methionine</keyword>
<evidence type="ECO:0000256" key="4">
    <source>
        <dbReference type="PROSITE-ProRule" id="PRU01024"/>
    </source>
</evidence>
<comment type="similarity">
    <text evidence="4">Belongs to the class I-like SAM-binding methyltransferase superfamily. RNA M5U methyltransferase family.</text>
</comment>
<dbReference type="GO" id="GO:0070041">
    <property type="term" value="F:rRNA (uridine-C5-)-methyltransferase activity"/>
    <property type="evidence" value="ECO:0007669"/>
    <property type="project" value="TreeGrafter"/>
</dbReference>
<dbReference type="FunFam" id="2.40.50.1070:FF:000003">
    <property type="entry name" value="23S rRNA (Uracil-5-)-methyltransferase RumA"/>
    <property type="match status" value="1"/>
</dbReference>
<dbReference type="PROSITE" id="PS51687">
    <property type="entry name" value="SAM_MT_RNA_M5U"/>
    <property type="match status" value="1"/>
</dbReference>
<dbReference type="NCBIfam" id="TIGR00479">
    <property type="entry name" value="rumA"/>
    <property type="match status" value="1"/>
</dbReference>
<dbReference type="InterPro" id="IPR029063">
    <property type="entry name" value="SAM-dependent_MTases_sf"/>
</dbReference>
<feature type="binding site" evidence="4">
    <location>
        <position position="265"/>
    </location>
    <ligand>
        <name>S-adenosyl-L-methionine</name>
        <dbReference type="ChEBI" id="CHEBI:59789"/>
    </ligand>
</feature>
<feature type="active site" evidence="5">
    <location>
        <position position="340"/>
    </location>
</feature>
<reference evidence="6 7" key="1">
    <citation type="submission" date="2024-03" db="EMBL/GenBank/DDBJ databases">
        <authorList>
            <person name="Plomp N."/>
            <person name="Harmsen H.J."/>
        </authorList>
    </citation>
    <scope>NUCLEOTIDE SEQUENCE [LARGE SCALE GENOMIC DNA]</scope>
    <source>
        <strain evidence="6 7">HTF-76H</strain>
    </source>
</reference>
<evidence type="ECO:0000256" key="2">
    <source>
        <dbReference type="ARBA" id="ARBA00022679"/>
    </source>
</evidence>
<dbReference type="PANTHER" id="PTHR11061">
    <property type="entry name" value="RNA M5U METHYLTRANSFERASE"/>
    <property type="match status" value="1"/>
</dbReference>
<dbReference type="SUPFAM" id="SSF53335">
    <property type="entry name" value="S-adenosyl-L-methionine-dependent methyltransferases"/>
    <property type="match status" value="1"/>
</dbReference>
<feature type="binding site" evidence="4">
    <location>
        <position position="244"/>
    </location>
    <ligand>
        <name>S-adenosyl-L-methionine</name>
        <dbReference type="ChEBI" id="CHEBI:59789"/>
    </ligand>
</feature>
<dbReference type="FunFam" id="3.40.50.150:FF:000009">
    <property type="entry name" value="23S rRNA (Uracil(1939)-C(5))-methyltransferase RlmD"/>
    <property type="match status" value="1"/>
</dbReference>
<evidence type="ECO:0000313" key="7">
    <source>
        <dbReference type="Proteomes" id="UP001379600"/>
    </source>
</evidence>
<proteinExistence type="inferred from homology"/>
<dbReference type="InterPro" id="IPR030391">
    <property type="entry name" value="MeTrfase_TrmA_CS"/>
</dbReference>
<dbReference type="Gene3D" id="2.40.50.1070">
    <property type="match status" value="1"/>
</dbReference>
<dbReference type="Gene3D" id="3.40.50.150">
    <property type="entry name" value="Vaccinia Virus protein VP39"/>
    <property type="match status" value="1"/>
</dbReference>
<gene>
    <name evidence="6" type="primary">rlmD</name>
    <name evidence="6" type="ORF">WF787_11145</name>
</gene>
<dbReference type="PROSITE" id="PS01231">
    <property type="entry name" value="TRMA_2"/>
    <property type="match status" value="1"/>
</dbReference>
<sequence>MDCKLRAKNCGGCPMLGMDYAAQLKQKEETVKKLLGRFGPVEHIRGMETPYHYRNKVISTFTTGWGGKLTSGIYAANSHKVLPVESCLLQDEVLDKTMEAVRAAAIACRYQPYNEDKGTGLLRHCLLRRGVMTGQVMVVLVTAQPVLPGAKNFVKALLTEAEKQSVTITTIVQNVNDRKTSVVLGDMEKVLYGKGFILDTLCGKTYAISPRSFYQINHTQTEVLYGLAVDAAHLTGKEVVLDAYCGIGTIGLTAADHAKQVVGVEVNREAVHDAIGNAKHNGVKNARFFAADATRWIGEAAAAGERADVIFMDPPREGSTPQFIESVARMAPKRVVYVSCNPVTLARDLELLTRKGYKVESSTPVDMFPHSEHIETVCALSKLDIHQKITVDLKMDELDVTAAETKATYEEIREYVKEHTGLNVSDLYIAQVKQKCGIKERQNYNKPKAENPKRLKCPAEKERAIREALKYFKMI</sequence>
<dbReference type="InterPro" id="IPR010280">
    <property type="entry name" value="U5_MeTrfase_fam"/>
</dbReference>
<feature type="binding site" evidence="4">
    <location>
        <position position="215"/>
    </location>
    <ligand>
        <name>S-adenosyl-L-methionine</name>
        <dbReference type="ChEBI" id="CHEBI:59789"/>
    </ligand>
</feature>
<evidence type="ECO:0000256" key="5">
    <source>
        <dbReference type="PROSITE-ProRule" id="PRU10015"/>
    </source>
</evidence>
<evidence type="ECO:0000256" key="1">
    <source>
        <dbReference type="ARBA" id="ARBA00022603"/>
    </source>
</evidence>
<dbReference type="PANTHER" id="PTHR11061:SF30">
    <property type="entry name" value="TRNA (URACIL(54)-C(5))-METHYLTRANSFERASE"/>
    <property type="match status" value="1"/>
</dbReference>
<dbReference type="EMBL" id="JBBFKC010000010">
    <property type="protein sequence ID" value="MEJ3691761.1"/>
    <property type="molecule type" value="Genomic_DNA"/>
</dbReference>
<accession>A0AB35XYI1</accession>
<dbReference type="RefSeq" id="WP_337679901.1">
    <property type="nucleotide sequence ID" value="NZ_JBBFKB010000025.1"/>
</dbReference>
<keyword evidence="1 4" id="KW-0489">Methyltransferase</keyword>
<protein>
    <submittedName>
        <fullName evidence="6">23S rRNA (Uracil(1939)-C(5))-methyltransferase RlmD</fullName>
        <ecNumber evidence="6">2.1.1.190</ecNumber>
    </submittedName>
</protein>
<dbReference type="EC" id="2.1.1.190" evidence="6"/>
<dbReference type="Proteomes" id="UP001379600">
    <property type="component" value="Unassembled WGS sequence"/>
</dbReference>
<dbReference type="InterPro" id="IPR030390">
    <property type="entry name" value="MeTrfase_TrmA_AS"/>
</dbReference>